<proteinExistence type="predicted"/>
<name>A0AAW2IIN2_9LAMI</name>
<reference evidence="1" key="2">
    <citation type="journal article" date="2024" name="Plant">
        <title>Genomic evolution and insights into agronomic trait innovations of Sesamum species.</title>
        <authorList>
            <person name="Miao H."/>
            <person name="Wang L."/>
            <person name="Qu L."/>
            <person name="Liu H."/>
            <person name="Sun Y."/>
            <person name="Le M."/>
            <person name="Wang Q."/>
            <person name="Wei S."/>
            <person name="Zheng Y."/>
            <person name="Lin W."/>
            <person name="Duan Y."/>
            <person name="Cao H."/>
            <person name="Xiong S."/>
            <person name="Wang X."/>
            <person name="Wei L."/>
            <person name="Li C."/>
            <person name="Ma Q."/>
            <person name="Ju M."/>
            <person name="Zhao R."/>
            <person name="Li G."/>
            <person name="Mu C."/>
            <person name="Tian Q."/>
            <person name="Mei H."/>
            <person name="Zhang T."/>
            <person name="Gao T."/>
            <person name="Zhang H."/>
        </authorList>
    </citation>
    <scope>NUCLEOTIDE SEQUENCE</scope>
    <source>
        <strain evidence="1">G01</strain>
    </source>
</reference>
<gene>
    <name evidence="1" type="ORF">Sangu_2980800</name>
</gene>
<accession>A0AAW2IIN2</accession>
<evidence type="ECO:0008006" key="2">
    <source>
        <dbReference type="Google" id="ProtNLM"/>
    </source>
</evidence>
<sequence length="321" mass="36313">MSEVCGASGDISASMDEFNGCLTETGLITLPMQGNTFTWHNCSTDSRSLWRRLDRMLGNDRWLELCPGTHYVSLNPRTSDHSPLVLKGELQNPSVMLFWFDNYLASSPNFIPVVHSIWRNQVVGTSMNSVMRKLKSLKPLFRQQLKKKGDLSQNVDQAKDFLDVAQNLLNTNKHNTPWASRILPHEDSVRLTNPVSVERIKLAFFDIAEDKSPRPDGYTAAFYKAVWPIVGDEITLTIMDFFTNGWLLKQVNATLLVLIPRVQSPSSVSDFRPISCCNVLYKAIMKILVQRLLEILDDLISTSQNAFIPKRKIGDNILLAQ</sequence>
<dbReference type="AlphaFoldDB" id="A0AAW2IIN2"/>
<dbReference type="InterPro" id="IPR036691">
    <property type="entry name" value="Endo/exonu/phosph_ase_sf"/>
</dbReference>
<dbReference type="PANTHER" id="PTHR46890:SF48">
    <property type="entry name" value="RNA-DIRECTED DNA POLYMERASE"/>
    <property type="match status" value="1"/>
</dbReference>
<comment type="caution">
    <text evidence="1">The sequence shown here is derived from an EMBL/GenBank/DDBJ whole genome shotgun (WGS) entry which is preliminary data.</text>
</comment>
<evidence type="ECO:0000313" key="1">
    <source>
        <dbReference type="EMBL" id="KAL0281941.1"/>
    </source>
</evidence>
<protein>
    <recommendedName>
        <fullName evidence="2">Reverse transcriptase domain-containing protein</fullName>
    </recommendedName>
</protein>
<dbReference type="SUPFAM" id="SSF56219">
    <property type="entry name" value="DNase I-like"/>
    <property type="match status" value="1"/>
</dbReference>
<reference evidence="1" key="1">
    <citation type="submission" date="2020-06" db="EMBL/GenBank/DDBJ databases">
        <authorList>
            <person name="Li T."/>
            <person name="Hu X."/>
            <person name="Zhang T."/>
            <person name="Song X."/>
            <person name="Zhang H."/>
            <person name="Dai N."/>
            <person name="Sheng W."/>
            <person name="Hou X."/>
            <person name="Wei L."/>
        </authorList>
    </citation>
    <scope>NUCLEOTIDE SEQUENCE</scope>
    <source>
        <strain evidence="1">G01</strain>
        <tissue evidence="1">Leaf</tissue>
    </source>
</reference>
<organism evidence="1">
    <name type="scientific">Sesamum angustifolium</name>
    <dbReference type="NCBI Taxonomy" id="2727405"/>
    <lineage>
        <taxon>Eukaryota</taxon>
        <taxon>Viridiplantae</taxon>
        <taxon>Streptophyta</taxon>
        <taxon>Embryophyta</taxon>
        <taxon>Tracheophyta</taxon>
        <taxon>Spermatophyta</taxon>
        <taxon>Magnoliopsida</taxon>
        <taxon>eudicotyledons</taxon>
        <taxon>Gunneridae</taxon>
        <taxon>Pentapetalae</taxon>
        <taxon>asterids</taxon>
        <taxon>lamiids</taxon>
        <taxon>Lamiales</taxon>
        <taxon>Pedaliaceae</taxon>
        <taxon>Sesamum</taxon>
    </lineage>
</organism>
<dbReference type="InterPro" id="IPR052343">
    <property type="entry name" value="Retrotransposon-Effector_Assoc"/>
</dbReference>
<dbReference type="EMBL" id="JACGWK010001865">
    <property type="protein sequence ID" value="KAL0281941.1"/>
    <property type="molecule type" value="Genomic_DNA"/>
</dbReference>
<dbReference type="PANTHER" id="PTHR46890">
    <property type="entry name" value="NON-LTR RETROLELEMENT REVERSE TRANSCRIPTASE-LIKE PROTEIN-RELATED"/>
    <property type="match status" value="1"/>
</dbReference>
<dbReference type="Gene3D" id="3.60.10.10">
    <property type="entry name" value="Endonuclease/exonuclease/phosphatase"/>
    <property type="match status" value="1"/>
</dbReference>